<feature type="compositionally biased region" description="Basic and acidic residues" evidence="1">
    <location>
        <begin position="3392"/>
        <end position="3412"/>
    </location>
</feature>
<dbReference type="PANTHER" id="PTHR16897:SF2">
    <property type="entry name" value="OS03G0226600 PROTEIN"/>
    <property type="match status" value="1"/>
</dbReference>
<dbReference type="InterPro" id="IPR011030">
    <property type="entry name" value="Lipovitellin_superhlx_dom"/>
</dbReference>
<accession>A0A8W8K4I9</accession>
<dbReference type="PROSITE" id="PS50948">
    <property type="entry name" value="PAN"/>
    <property type="match status" value="1"/>
</dbReference>
<evidence type="ECO:0000256" key="1">
    <source>
        <dbReference type="SAM" id="MobiDB-lite"/>
    </source>
</evidence>
<feature type="region of interest" description="Disordered" evidence="1">
    <location>
        <begin position="3392"/>
        <end position="3414"/>
    </location>
</feature>
<dbReference type="Pfam" id="PF13646">
    <property type="entry name" value="HEAT_2"/>
    <property type="match status" value="1"/>
</dbReference>
<evidence type="ECO:0000313" key="3">
    <source>
        <dbReference type="EnsemblMetazoa" id="G22391.1:cds"/>
    </source>
</evidence>
<feature type="region of interest" description="Disordered" evidence="1">
    <location>
        <begin position="1300"/>
        <end position="1327"/>
    </location>
</feature>
<dbReference type="SMART" id="SM00060">
    <property type="entry name" value="FN3"/>
    <property type="match status" value="4"/>
</dbReference>
<dbReference type="SUPFAM" id="SSF48431">
    <property type="entry name" value="Lipovitellin-phosvitin complex, superhelical domain"/>
    <property type="match status" value="1"/>
</dbReference>
<dbReference type="InterPro" id="IPR004155">
    <property type="entry name" value="PBS_lyase_HEAT"/>
</dbReference>
<feature type="region of interest" description="Disordered" evidence="1">
    <location>
        <begin position="82"/>
        <end position="106"/>
    </location>
</feature>
<feature type="domain" description="Apple" evidence="2">
    <location>
        <begin position="1487"/>
        <end position="1568"/>
    </location>
</feature>
<sequence length="4405" mass="496497">MGVHLIIDVIARVRSDASQQIIIKHVLNNSDATEEELRHALIHSMNYEIPTHELIAAVDFLCFFGESQTRTQFETLGHHNESEFQKLYKPRNRRSAEDPHTKENKHLQKKRMLVHALGNAGHPKSLQHIASYMEATKATPSLRRAAVYALRHFTCNKSADALLEAAVNDPENIVKQAAYEVYSSHPAGQTFSKEQENIILSTRYSYPVVARVRRGTFADILKALSFELVLPKVDWKKVIGSSKIGASFGIFMENYIKLKLAPFNGVFDLKVLDEAWAVGNLGLIQRSIDIFRVKVCYQLNFHYDLNILKDFSIDSIQHLATAFDKLYHKIVDPIKEAVDLISDLIDMGRNHILEKMIIELVTLFRELPSLIKEMAENMYQSLLKINSFDGYPLVDRVKKLINRIKVFIDDVKSDILGFYHSVADAITVSLPFVGKEIKDGFELIGDSWKFWENPIASFHGMENAMLKFKLAVVTFVEAKQRVMDSLNVFKGGLPYWFHPVEEVKGMVNDVMDIMGMIKDEITHYGKNSYIPSGADITDGLTMSENKNTIHKIVDGAIMPEVNRTLERVRKIAKPFWDKASEIIDLFKRIKSSYDFIREAINKGKFFIQKIFGAKFHRKFPKISAPCESSTCGCGTYQNKDNGRMGLDLQIDPDAKSKFDVFNPMTGLVSWYNDHEVLIIPHRLDVNIVVDKISTNECELNYVTCLYEKEEWRTSTGLNEDQYDYIDPSKYIRKKKPKSFWKPICKEAFYHYIEHVADDLDLADEPEDDETATNREVDSKKVKGPKFLHRHHVGKRSVALHGDHSLITRSVNCDESNEKSFKCKLNTFTQKLGEMKENLLQKTKGAIMPGFNVFDIPISEIQALPINSTVMMKLQSSIHSLSVAMKNAPIEYPDSLPIHRIRHKLRESGADYHDVVNADRLSLIDKLLTKPLEECPYFLDGVALEYGHLCDSHKDCLGLTCGAVFKEGYQRHLIKLTVRWNPCTEEFEVSIDGMKKLTYVKINETKEYPYEVSEETRKEILFLMSATNTTDNTTSYSFNLSGTICNSDYFSCFADVNILTNLKVLSRNNEHCSSQDISDPYIERIQALNLQEFIEESSEFGLDIKTQLVLVNQLREEIIAAIMAKQEGTLDAIGDAFPGMMDLRMSKFIPLGHIDITLFEITFRFMVGPIPLRLSFGAGANIGADLEISLALMSLQANGTVIPRIGAQVWGQLDVDIGFAYGGIRLEGHLVQTSFPITISLTFSKFPIATVFKLDLELVPLELRLKAHAKLRLLFVTVTVFDACIWRYKMDTIRKNLITKEHKKQDDSPPKISHVSQNVRRKRSGNGGCEVTQIKNRDSTDPAFLLEVSADDEVSDVTLTYAIGTHRGGSNVVDWTGMKGSSLTAPVSLPNGIPLYWTVKARNSNGGTATVECSLHTYDNTIPDGRIEASYAFTSHPNIISGTVIVFDDSNLIETNAHGVGFSQGEFGNEVVNWDILQLQSTHKREKSNDQHLKYFTIPREGKLTSLFMKRLTVNSADQCAERCINYGDKCISFDYEFHTETCDLQSVIEGPNAELRISGTYKNYERLGVGYNAFVSYNISLNHGMRYFVNAEITNKLGYKAFITSKGTIVDFTPPEPTNVGNATEDYTVADGCNAAITQRCVDVSQRPNHRRIIDGPNASTVFNGHEPLKETLYTLTNHFVSANFDKFLDKESGIFGYTWAVGKEVCGTDIVPYSNPHAHLSSQKFWTYTGYARNIHLSDGQYYVTVQAINNVVHGGSLVTTVCKSIPLTVDTTPPLFKGLTDIIFDEDFNLMAIYFGAEDQLSKIARIDFGLGKTKHDVEVRGYSRFDYMQTDNPYIVIKDLNITDGEPAWIRLRAVNNVDLFTSGHSDDPILIDRTAPVAGVVLDGSTIDVDEGFQAKTEEICACWKNFYDPESGISQYTWGVGREKGKDDVVSFMVLSRDVKEKCSKAILKHNATYFSTVIAKNSALNPKTIKATSNGVVIDTTPPSVGKVQDGEEYSVDIEFSSETAEFAASWKGFQDEESNIVYYTVDVFINGEESRSFNAGLQTTFKDFSMTFRQGDHVKTRVNAKNGAGLVTSSTSSGFIIDLSPPVVQYVYSSKGRRKYQTDDSILSLTWLFIDPESGIKSYRYRIYDSFQGMKTPISKEFTTNKTSLDFPLNMSKGHSYSVKVIAINNANMPISQESEGVLIDTSPPKIREVHIGLINVPEDTLDNGTVMHADEKHMTVSLRALDPESGISRMFVAVLSEEKTPSTDDFKLYDFSYTIEINGLALIPSNVYRIHVIVENGAGINSTVNREKTVYIMKKNVPGVVYDGREHLKDKDFTSDKTSIAMSFIGFESESCNIVQYEWAVGYQPLVYDVLPFTDYGIVMLNDSFGQGQISVQLYEDSTYYITVRARTGYNCKVGQYILSTSDGIKLDTTPPQVRMTEFGERKITHEITSYTLYQDHTHTPAFRWNSSDSSGIKKSWWSVGSLPSIDDIYKKSFSDKNFIPAGTMSFSNGQTYYLNIGVVDKAGNEIVITSPSITVDTTAPTIQNYMCTPFISERRSLIKCNWDMIQDQESMITKLLVGVGKNETTPDISDYHEIPIQKRSWIRDVYARIKSNSVEKVYVIIKLVNGAELITAQPFEILVDRTPPVKGKVEIITSLDLKSPPKEQKCQIPQTYIEARTFDWIDRESGILRYEVAVGNDGKTTNIKDFTRVENPDMIFINNIFMPEGSKVYMTVRAFNKAGLYHQHRSASIVISSRPSLQVIDGPSDTDIDFQSSLGVLQGRWIYSDPCPITQAEWAVELLDGSVFKPFSIIPKGLSHFYSDMVALQNGITYINVVKVRDALNRTRISISNGIAVKIQPPVPGSVRDGLAEDINYQESTLTLSANWDVFGKSKKSNDPTQHILYYEVAIGNDRRFPKTRSNIHYFENVGLNTSYTFTGLNLTAKVVQYFITVRAMSLAGSTQESYSNGIRVGYRNEIISGQIEHSKVQSSTSEVAVSWTGFQADMGIDYFQIGLSSHSLHLPNGTLNCIEFDAAVPDLDEVPLFKVKRDTFYQFKDLHLKHNHMYYVVVVATDVTGRCIGNQGEPILIDTTPPKPGNIYVEGKEGDNVLYSVVSDHLELAWDPFQDDESKVKQYQISIFTTSVCSDNDVANIENSALYTLVREDKVEKDNKIVFYDLQLTPESLYVGHIKAWNEAGLEAIAISKHIRFDFTSPMPGVVKRGQNWFKELSFQPFTDHLNGLLAISNPGDKSQFKCESQNTLIPSGSNSYNPPILDHQFSSKCVDVDRDKISLMIRHDDNLRSVIKGGILVEGSKLRPGNYTVGIKTVLGKNMVSTIFFGSDRSAVLSDFVYIPDKRVNESFQEWDSEKDSFEKNLTQITNETTFSTVMTTKVQENVSITKADDNSHAEQLTKNENTTRDPKKNSFKLGTEGEFSYGIHIPGYQFDYNWVVFFWIKDIYRSEVKQVYLDYNPTMTDTDFSFTVKKTETPTQEVWSLMLFINGELKGEYSGLKLSTNGIMGIYNWNKDNYFPPITNPELPIAYKSVAVVTFLKLPLSYEKPCMHGLPFIDYESGIKEIYLGLSDSKQKNKTATISPFQKYRSFCKPCQSDCNIDCNPLCAQVQQDFEIVPFTISNLTLRHASIDKSDITSNGSSFDAPTYFINVKVVNYAGLETIGTSDAVMVDITPPHLDFVRCLDPSDSMDAPSLYQGTNTSMAAYWDASEDVGDIIGYNISIGTKPGLEDIYISTNVGLATKIKIDKLDGKLHHDHTYYISVKAINSANLTTSRSCNITVETEAPDISGLNVNLLLASPKGHEVYTTENSKELGITWSGGKSDVEFYEWQFGSVPHGDDIFPRVKIGLEKSKKAVIKKGELLIDDTSLNASIGEYAQRNWTEEVIQEAKANKLFNMEPGLCLYVTLFAVGRSHLSSSREISPVCVKRNTDKLCQPNKRRRTSHQVYLSGDIEINPSGDVISGYLTQEDYNQEYGSAASGSYVRYIVNPNQRLSDTSRFLRNRILSNVGSSFYITPTEKSVEIATKISFNSSNFDVNMNIPVLTYWNKEKEQWISVEEKCHRSNVTQSQIISTVVCPAVFYDERKREKRSSRSATVTMHPRMFTLMKMKRSIQNTDPVIITSGPLRYQEDNHTFSKVHFSSYDIENDSFIYSIEKDPEHGFANITTDGWFTYQGYQDFSGIDGVKICVSEINISRPFIPTKTCKDFDIIVNSTNDDPSIDFYPDTTFPYRNTSDGGEYIIVFESNITRENEYGIFAADDIDIGFPVLLIWRYMKKRRPSNKISDSMIWYPAKKRSTPNQRFRRNHKISVTDLPSTSNDDGCRKSFPFENEEHRLSAMQSLAEHNAYLNETNTASSLAKDSFKDWTMPGKKVFKGNDIFRRSGATSSEIPDPPNRVVTPSAINGMY</sequence>
<dbReference type="Gene3D" id="2.60.40.10">
    <property type="entry name" value="Immunoglobulins"/>
    <property type="match status" value="1"/>
</dbReference>
<reference evidence="3" key="1">
    <citation type="submission" date="2022-08" db="UniProtKB">
        <authorList>
            <consortium name="EnsemblMetazoa"/>
        </authorList>
    </citation>
    <scope>IDENTIFICATION</scope>
    <source>
        <strain evidence="3">05x7-T-G4-1.051#20</strain>
    </source>
</reference>
<dbReference type="InterPro" id="IPR003961">
    <property type="entry name" value="FN3_dom"/>
</dbReference>
<dbReference type="SUPFAM" id="SSF49265">
    <property type="entry name" value="Fibronectin type III"/>
    <property type="match status" value="1"/>
</dbReference>
<dbReference type="Pfam" id="PF00024">
    <property type="entry name" value="PAN_1"/>
    <property type="match status" value="1"/>
</dbReference>
<dbReference type="InterPro" id="IPR036116">
    <property type="entry name" value="FN3_sf"/>
</dbReference>
<keyword evidence="4" id="KW-1185">Reference proteome</keyword>
<protein>
    <recommendedName>
        <fullName evidence="2">Apple domain-containing protein</fullName>
    </recommendedName>
</protein>
<dbReference type="CDD" id="cd00063">
    <property type="entry name" value="FN3"/>
    <property type="match status" value="1"/>
</dbReference>
<dbReference type="Gene3D" id="1.25.10.20">
    <property type="entry name" value="Vitellinogen, superhelical"/>
    <property type="match status" value="1"/>
</dbReference>
<organism evidence="3 4">
    <name type="scientific">Magallana gigas</name>
    <name type="common">Pacific oyster</name>
    <name type="synonym">Crassostrea gigas</name>
    <dbReference type="NCBI Taxonomy" id="29159"/>
    <lineage>
        <taxon>Eukaryota</taxon>
        <taxon>Metazoa</taxon>
        <taxon>Spiralia</taxon>
        <taxon>Lophotrochozoa</taxon>
        <taxon>Mollusca</taxon>
        <taxon>Bivalvia</taxon>
        <taxon>Autobranchia</taxon>
        <taxon>Pteriomorphia</taxon>
        <taxon>Ostreida</taxon>
        <taxon>Ostreoidea</taxon>
        <taxon>Ostreidae</taxon>
        <taxon>Magallana</taxon>
    </lineage>
</organism>
<feature type="compositionally biased region" description="Basic and acidic residues" evidence="1">
    <location>
        <begin position="94"/>
        <end position="106"/>
    </location>
</feature>
<dbReference type="InterPro" id="IPR013783">
    <property type="entry name" value="Ig-like_fold"/>
</dbReference>
<dbReference type="PANTHER" id="PTHR16897">
    <property type="entry name" value="OS10G0105400 PROTEIN"/>
    <property type="match status" value="1"/>
</dbReference>
<name>A0A8W8K4I9_MAGGI</name>
<evidence type="ECO:0000313" key="4">
    <source>
        <dbReference type="Proteomes" id="UP000005408"/>
    </source>
</evidence>
<dbReference type="InterPro" id="IPR003609">
    <property type="entry name" value="Pan_app"/>
</dbReference>
<dbReference type="Proteomes" id="UP000005408">
    <property type="component" value="Unassembled WGS sequence"/>
</dbReference>
<proteinExistence type="predicted"/>
<dbReference type="SMART" id="SM00567">
    <property type="entry name" value="EZ_HEAT"/>
    <property type="match status" value="2"/>
</dbReference>
<dbReference type="EnsemblMetazoa" id="G22391.1">
    <property type="protein sequence ID" value="G22391.1:cds"/>
    <property type="gene ID" value="G22391"/>
</dbReference>
<evidence type="ECO:0000259" key="2">
    <source>
        <dbReference type="PROSITE" id="PS50948"/>
    </source>
</evidence>